<reference evidence="9" key="2">
    <citation type="submission" date="2020-09" db="EMBL/GenBank/DDBJ databases">
        <authorList>
            <person name="Sun Q."/>
            <person name="Zhou Y."/>
        </authorList>
    </citation>
    <scope>NUCLEOTIDE SEQUENCE</scope>
    <source>
        <strain evidence="9">CGMCC 1.6293</strain>
    </source>
</reference>
<evidence type="ECO:0000256" key="4">
    <source>
        <dbReference type="ARBA" id="ARBA00023172"/>
    </source>
</evidence>
<dbReference type="RefSeq" id="WP_028286704.1">
    <property type="nucleotide sequence ID" value="NZ_BMLF01000002.1"/>
</dbReference>
<dbReference type="AlphaFoldDB" id="A0A917T5Q1"/>
<protein>
    <recommendedName>
        <fullName evidence="2 7">DNA repair protein RecO</fullName>
    </recommendedName>
    <alternativeName>
        <fullName evidence="6 7">Recombination protein O</fullName>
    </alternativeName>
</protein>
<feature type="domain" description="DNA replication/recombination mediator RecO N-terminal" evidence="8">
    <location>
        <begin position="1"/>
        <end position="76"/>
    </location>
</feature>
<dbReference type="PANTHER" id="PTHR33991:SF1">
    <property type="entry name" value="DNA REPAIR PROTEIN RECO"/>
    <property type="match status" value="1"/>
</dbReference>
<keyword evidence="10" id="KW-1185">Reference proteome</keyword>
<dbReference type="GO" id="GO:0006310">
    <property type="term" value="P:DNA recombination"/>
    <property type="evidence" value="ECO:0007669"/>
    <property type="project" value="UniProtKB-UniRule"/>
</dbReference>
<dbReference type="Gene3D" id="2.40.50.140">
    <property type="entry name" value="Nucleic acid-binding proteins"/>
    <property type="match status" value="1"/>
</dbReference>
<evidence type="ECO:0000313" key="10">
    <source>
        <dbReference type="Proteomes" id="UP000649829"/>
    </source>
</evidence>
<keyword evidence="5 7" id="KW-0234">DNA repair</keyword>
<reference evidence="9" key="1">
    <citation type="journal article" date="2014" name="Int. J. Syst. Evol. Microbiol.">
        <title>Complete genome sequence of Corynebacterium casei LMG S-19264T (=DSM 44701T), isolated from a smear-ripened cheese.</title>
        <authorList>
            <consortium name="US DOE Joint Genome Institute (JGI-PGF)"/>
            <person name="Walter F."/>
            <person name="Albersmeier A."/>
            <person name="Kalinowski J."/>
            <person name="Ruckert C."/>
        </authorList>
    </citation>
    <scope>NUCLEOTIDE SEQUENCE</scope>
    <source>
        <strain evidence="9">CGMCC 1.6293</strain>
    </source>
</reference>
<organism evidence="9 10">
    <name type="scientific">Pseudooceanicola nanhaiensis</name>
    <dbReference type="NCBI Taxonomy" id="375761"/>
    <lineage>
        <taxon>Bacteria</taxon>
        <taxon>Pseudomonadati</taxon>
        <taxon>Pseudomonadota</taxon>
        <taxon>Alphaproteobacteria</taxon>
        <taxon>Rhodobacterales</taxon>
        <taxon>Paracoccaceae</taxon>
        <taxon>Pseudooceanicola</taxon>
    </lineage>
</organism>
<evidence type="ECO:0000256" key="1">
    <source>
        <dbReference type="ARBA" id="ARBA00007452"/>
    </source>
</evidence>
<comment type="function">
    <text evidence="7">Involved in DNA repair and RecF pathway recombination.</text>
</comment>
<dbReference type="NCBIfam" id="TIGR00613">
    <property type="entry name" value="reco"/>
    <property type="match status" value="1"/>
</dbReference>
<dbReference type="SUPFAM" id="SSF57863">
    <property type="entry name" value="ArfGap/RecO-like zinc finger"/>
    <property type="match status" value="1"/>
</dbReference>
<evidence type="ECO:0000313" key="9">
    <source>
        <dbReference type="EMBL" id="GGM10270.1"/>
    </source>
</evidence>
<keyword evidence="3 7" id="KW-0227">DNA damage</keyword>
<dbReference type="Gene3D" id="1.20.1440.120">
    <property type="entry name" value="Recombination protein O, C-terminal domain"/>
    <property type="match status" value="1"/>
</dbReference>
<dbReference type="EMBL" id="BMLF01000002">
    <property type="protein sequence ID" value="GGM10270.1"/>
    <property type="molecule type" value="Genomic_DNA"/>
</dbReference>
<accession>A0A917T5Q1</accession>
<comment type="caution">
    <text evidence="9">The sequence shown here is derived from an EMBL/GenBank/DDBJ whole genome shotgun (WGS) entry which is preliminary data.</text>
</comment>
<evidence type="ECO:0000256" key="7">
    <source>
        <dbReference type="HAMAP-Rule" id="MF_00201"/>
    </source>
</evidence>
<gene>
    <name evidence="7 9" type="primary">recO</name>
    <name evidence="9" type="ORF">GCM10011534_35470</name>
</gene>
<dbReference type="Pfam" id="PF02565">
    <property type="entry name" value="RecO_C"/>
    <property type="match status" value="1"/>
</dbReference>
<dbReference type="InterPro" id="IPR042242">
    <property type="entry name" value="RecO_C"/>
</dbReference>
<dbReference type="HAMAP" id="MF_00201">
    <property type="entry name" value="RecO"/>
    <property type="match status" value="1"/>
</dbReference>
<dbReference type="GO" id="GO:0043590">
    <property type="term" value="C:bacterial nucleoid"/>
    <property type="evidence" value="ECO:0007669"/>
    <property type="project" value="TreeGrafter"/>
</dbReference>
<proteinExistence type="inferred from homology"/>
<evidence type="ECO:0000256" key="2">
    <source>
        <dbReference type="ARBA" id="ARBA00021310"/>
    </source>
</evidence>
<comment type="similarity">
    <text evidence="1 7">Belongs to the RecO family.</text>
</comment>
<dbReference type="Proteomes" id="UP000649829">
    <property type="component" value="Unassembled WGS sequence"/>
</dbReference>
<evidence type="ECO:0000256" key="3">
    <source>
        <dbReference type="ARBA" id="ARBA00022763"/>
    </source>
</evidence>
<dbReference type="InterPro" id="IPR037278">
    <property type="entry name" value="ARFGAP/RecO"/>
</dbReference>
<dbReference type="SUPFAM" id="SSF50249">
    <property type="entry name" value="Nucleic acid-binding proteins"/>
    <property type="match status" value="1"/>
</dbReference>
<keyword evidence="4 7" id="KW-0233">DNA recombination</keyword>
<evidence type="ECO:0000256" key="6">
    <source>
        <dbReference type="ARBA" id="ARBA00033409"/>
    </source>
</evidence>
<dbReference type="InterPro" id="IPR012340">
    <property type="entry name" value="NA-bd_OB-fold"/>
</dbReference>
<dbReference type="InterPro" id="IPR022572">
    <property type="entry name" value="DNA_rep/recomb_RecO_N"/>
</dbReference>
<dbReference type="PANTHER" id="PTHR33991">
    <property type="entry name" value="DNA REPAIR PROTEIN RECO"/>
    <property type="match status" value="1"/>
</dbReference>
<name>A0A917T5Q1_9RHOB</name>
<dbReference type="Pfam" id="PF11967">
    <property type="entry name" value="RecO_N"/>
    <property type="match status" value="1"/>
</dbReference>
<dbReference type="InterPro" id="IPR003717">
    <property type="entry name" value="RecO"/>
</dbReference>
<sequence>MDWRDQGIVLAVRRHGENAAIVEVFTPSRGRHAGVVRGGTSRKMTPVLQPGAQVDLAWRARLEDHLGHFTVEPVRSRATALSDRMSLAGLNAVCALLSFCLPEREAHQPLYRRTETLLDLLGDDDLWPLAYLRWELALLEEVGYGLDLSACAVTGAREGLAFVSPRTGRAVTRAGAGEYVDRLLPLPPVLLGAGEAPDSEIAEAFRVTGHFLSERLAPELGSRPLPDARQRYVDLFARRLRQGGGVPG</sequence>
<evidence type="ECO:0000259" key="8">
    <source>
        <dbReference type="Pfam" id="PF11967"/>
    </source>
</evidence>
<dbReference type="GO" id="GO:0006302">
    <property type="term" value="P:double-strand break repair"/>
    <property type="evidence" value="ECO:0007669"/>
    <property type="project" value="TreeGrafter"/>
</dbReference>
<evidence type="ECO:0000256" key="5">
    <source>
        <dbReference type="ARBA" id="ARBA00023204"/>
    </source>
</evidence>